<reference evidence="2" key="1">
    <citation type="submission" date="2022-04" db="EMBL/GenBank/DDBJ databases">
        <title>Draft genome sequences of lactic acid bacteria (LAB) strains involved in meat spoilage.</title>
        <authorList>
            <person name="Palevich N."/>
        </authorList>
    </citation>
    <scope>NUCLEOTIDE SEQUENCE</scope>
    <source>
        <strain evidence="2">9-14</strain>
    </source>
</reference>
<protein>
    <recommendedName>
        <fullName evidence="4">Lipoprotein</fullName>
    </recommendedName>
</protein>
<evidence type="ECO:0008006" key="4">
    <source>
        <dbReference type="Google" id="ProtNLM"/>
    </source>
</evidence>
<dbReference type="Proteomes" id="UP001249945">
    <property type="component" value="Unassembled WGS sequence"/>
</dbReference>
<dbReference type="RefSeq" id="WP_311780943.1">
    <property type="nucleotide sequence ID" value="NZ_JALRMR010000018.1"/>
</dbReference>
<feature type="transmembrane region" description="Helical" evidence="1">
    <location>
        <begin position="6"/>
        <end position="25"/>
    </location>
</feature>
<comment type="caution">
    <text evidence="2">The sequence shown here is derived from an EMBL/GenBank/DDBJ whole genome shotgun (WGS) entry which is preliminary data.</text>
</comment>
<evidence type="ECO:0000313" key="3">
    <source>
        <dbReference type="Proteomes" id="UP001249945"/>
    </source>
</evidence>
<gene>
    <name evidence="2" type="ORF">MX635_12555</name>
</gene>
<dbReference type="EMBL" id="JALRMR010000018">
    <property type="protein sequence ID" value="MDT1975231.1"/>
    <property type="molecule type" value="Genomic_DNA"/>
</dbReference>
<organism evidence="2 3">
    <name type="scientific">Carnobacterium divergens</name>
    <name type="common">Lactobacillus divergens</name>
    <dbReference type="NCBI Taxonomy" id="2748"/>
    <lineage>
        <taxon>Bacteria</taxon>
        <taxon>Bacillati</taxon>
        <taxon>Bacillota</taxon>
        <taxon>Bacilli</taxon>
        <taxon>Lactobacillales</taxon>
        <taxon>Carnobacteriaceae</taxon>
        <taxon>Carnobacterium</taxon>
    </lineage>
</organism>
<evidence type="ECO:0000313" key="2">
    <source>
        <dbReference type="EMBL" id="MDT1975231.1"/>
    </source>
</evidence>
<keyword evidence="1" id="KW-0472">Membrane</keyword>
<keyword evidence="1" id="KW-1133">Transmembrane helix</keyword>
<evidence type="ECO:0000256" key="1">
    <source>
        <dbReference type="SAM" id="Phobius"/>
    </source>
</evidence>
<proteinExistence type="predicted"/>
<keyword evidence="1" id="KW-0812">Transmembrane</keyword>
<dbReference type="AlphaFoldDB" id="A0AAW8RBR2"/>
<name>A0AAW8RBR2_CARDV</name>
<sequence length="172" mass="19992">MDKKIILILGILLIMCLGIGGKMYMNKEKDREESLEIQKDLANYVYSNYVLYTKDEEKANKIKEAYNKGNGSLTEEEYLKKMKEVREYVDIEKIKFTGYSITPMNTVDIHFIINDAYEEEVSLDTISAETNKLMYTISKHSGNGPYYIEEKKEKTDKIMPDSNISYYVGEVK</sequence>
<accession>A0AAW8RBR2</accession>